<feature type="domain" description="EGF-like" evidence="2">
    <location>
        <begin position="235"/>
        <end position="267"/>
    </location>
</feature>
<feature type="domain" description="EGF-like" evidence="2">
    <location>
        <begin position="397"/>
        <end position="433"/>
    </location>
</feature>
<evidence type="ECO:0000313" key="3">
    <source>
        <dbReference type="EMBL" id="JAC03661.1"/>
    </source>
</evidence>
<dbReference type="EMBL" id="GAMC01002895">
    <property type="protein sequence ID" value="JAC03661.1"/>
    <property type="molecule type" value="mRNA"/>
</dbReference>
<feature type="domain" description="EGF-like" evidence="2">
    <location>
        <begin position="269"/>
        <end position="302"/>
    </location>
</feature>
<keyword evidence="1" id="KW-0472">Membrane</keyword>
<keyword evidence="1" id="KW-1133">Transmembrane helix</keyword>
<feature type="transmembrane region" description="Helical" evidence="1">
    <location>
        <begin position="20"/>
        <end position="39"/>
    </location>
</feature>
<dbReference type="PANTHER" id="PTHR24047:SF32">
    <property type="entry name" value="FI01909P-RELATED"/>
    <property type="match status" value="1"/>
</dbReference>
<feature type="non-terminal residue" evidence="3">
    <location>
        <position position="1"/>
    </location>
</feature>
<reference evidence="3" key="2">
    <citation type="journal article" date="2014" name="BMC Genomics">
        <title>A genomic perspective to assessing quality of mass-reared SIT flies used in Mediterranean fruit fly (Ceratitis capitata) eradication in California.</title>
        <authorList>
            <person name="Calla B."/>
            <person name="Hall B."/>
            <person name="Hou S."/>
            <person name="Geib S.M."/>
        </authorList>
    </citation>
    <scope>NUCLEOTIDE SEQUENCE</scope>
</reference>
<reference evidence="3" key="1">
    <citation type="submission" date="2013-07" db="EMBL/GenBank/DDBJ databases">
        <authorList>
            <person name="Geib S."/>
        </authorList>
    </citation>
    <scope>NUCLEOTIDE SEQUENCE</scope>
</reference>
<feature type="domain" description="EGF-like" evidence="2">
    <location>
        <begin position="304"/>
        <end position="349"/>
    </location>
</feature>
<dbReference type="AlphaFoldDB" id="W8BQW0"/>
<dbReference type="OrthoDB" id="409374at2759"/>
<feature type="domain" description="EGF-like" evidence="2">
    <location>
        <begin position="586"/>
        <end position="621"/>
    </location>
</feature>
<dbReference type="Gene3D" id="2.10.25.10">
    <property type="entry name" value="Laminin"/>
    <property type="match status" value="12"/>
</dbReference>
<name>W8BQW0_CERCA</name>
<accession>W8BQW0</accession>
<feature type="domain" description="EGF-like" evidence="2">
    <location>
        <begin position="199"/>
        <end position="233"/>
    </location>
</feature>
<evidence type="ECO:0000256" key="1">
    <source>
        <dbReference type="SAM" id="Phobius"/>
    </source>
</evidence>
<feature type="domain" description="EGF-like" evidence="2">
    <location>
        <begin position="351"/>
        <end position="395"/>
    </location>
</feature>
<dbReference type="SMART" id="SM00181">
    <property type="entry name" value="EGF"/>
    <property type="match status" value="13"/>
</dbReference>
<dbReference type="InterPro" id="IPR000742">
    <property type="entry name" value="EGF"/>
</dbReference>
<keyword evidence="1" id="KW-0812">Transmembrane</keyword>
<feature type="domain" description="EGF-like" evidence="2">
    <location>
        <begin position="481"/>
        <end position="512"/>
    </location>
</feature>
<evidence type="ECO:0000259" key="2">
    <source>
        <dbReference type="SMART" id="SM00181"/>
    </source>
</evidence>
<feature type="domain" description="EGF-like" evidence="2">
    <location>
        <begin position="435"/>
        <end position="479"/>
    </location>
</feature>
<protein>
    <submittedName>
        <fullName evidence="3">von Willebrand factor D and EGF domain-containing protein</fullName>
    </submittedName>
</protein>
<sequence>DLSLIIVCRIKRRILKPRKFLSYNTSVFVFFLSKQNYFVEMILKPRLISLIFCKLSIVSVLSQRCTKEKSEVITYMVPENVIEKYWDQNWLGMWGEYTRYSVKNRKKYFTKTYTEYVCCTGFTEVDNECLPICDPQCPPNSKCTHPFSCTCNEGYRMRSDGSCEPVCNTPCPMHANCVAPNICMCLMGYTMFYNTCTPVCLRQCPRNASCVAPNKCECATGYKMIGEEGQYCEPQCPDGCPENSNCVSPAQCACNEGYSIKVDGSCEPICSTSCPARGHCIAPDTCSCFEGYKFTINRDECVPECKYDCPVNMYCQSPNNCACRTGYAPHSKGTTNKSSTTALSIDECTPVCSGGCPAYSECVGPEECHCLSGYAMKNVDYADNEEPVQGNGICMPICEIPCPQNASCVKPNVCECAIGYEMMRIPQHLDYCQAQCSQNCNVNGKCVAPDVCECFPGFEPVKITKASMDNEAVEPAYCQPVCMNGCPHGDCLGPNMCVCHPGYLMGAGGICEPTCSNGCQNGFCSEPEICACNEGYQLSTTDRGKCEPICSDSCINADCAAPEFCICHDKYKPKFNGAFTNECEPMCSPECVNAECVAPDQCRCHEGYMPQMGKMKTHICLPPSTNGSTSPLTTDVSSTDAFQTTTAMVSTIENIDKDTTELPVVEVFKTNYDEYESSTKLEPNNLKNCKDCNCWKLHPTDKCWEICDLENIACIHPNYTYCNETDNSRMVYKVNGLSKVYTCYPDAKSMKYLTAGAGRTELQVVIDILAVAIIKAINA</sequence>
<proteinExistence type="evidence at transcript level"/>
<dbReference type="InterPro" id="IPR053255">
    <property type="entry name" value="EGF-like_domain"/>
</dbReference>
<dbReference type="PANTHER" id="PTHR24047">
    <property type="entry name" value="FI01909P-RELATED"/>
    <property type="match status" value="1"/>
</dbReference>
<feature type="domain" description="EGF-like" evidence="2">
    <location>
        <begin position="166"/>
        <end position="197"/>
    </location>
</feature>
<gene>
    <name evidence="3" type="primary">VWDE</name>
</gene>
<feature type="domain" description="EGF-like" evidence="2">
    <location>
        <begin position="549"/>
        <end position="584"/>
    </location>
</feature>
<feature type="domain" description="EGF-like" evidence="2">
    <location>
        <begin position="514"/>
        <end position="547"/>
    </location>
</feature>
<organism evidence="3">
    <name type="scientific">Ceratitis capitata</name>
    <name type="common">Mediterranean fruit fly</name>
    <name type="synonym">Tephritis capitata</name>
    <dbReference type="NCBI Taxonomy" id="7213"/>
    <lineage>
        <taxon>Eukaryota</taxon>
        <taxon>Metazoa</taxon>
        <taxon>Ecdysozoa</taxon>
        <taxon>Arthropoda</taxon>
        <taxon>Hexapoda</taxon>
        <taxon>Insecta</taxon>
        <taxon>Pterygota</taxon>
        <taxon>Neoptera</taxon>
        <taxon>Endopterygota</taxon>
        <taxon>Diptera</taxon>
        <taxon>Brachycera</taxon>
        <taxon>Muscomorpha</taxon>
        <taxon>Tephritoidea</taxon>
        <taxon>Tephritidae</taxon>
        <taxon>Ceratitis</taxon>
        <taxon>Ceratitis</taxon>
    </lineage>
</organism>
<feature type="domain" description="EGF-like" evidence="2">
    <location>
        <begin position="128"/>
        <end position="164"/>
    </location>
</feature>